<dbReference type="EMBL" id="KI912119">
    <property type="protein sequence ID" value="ETS74742.1"/>
    <property type="molecule type" value="Genomic_DNA"/>
</dbReference>
<dbReference type="PROSITE" id="PS01095">
    <property type="entry name" value="GH18_1"/>
    <property type="match status" value="1"/>
</dbReference>
<dbReference type="InterPro" id="IPR017853">
    <property type="entry name" value="GH"/>
</dbReference>
<dbReference type="GO" id="GO:0005576">
    <property type="term" value="C:extracellular region"/>
    <property type="evidence" value="ECO:0007669"/>
    <property type="project" value="UniProtKB-SubCell"/>
</dbReference>
<dbReference type="GO" id="GO:0008843">
    <property type="term" value="F:endochitinase activity"/>
    <property type="evidence" value="ECO:0007669"/>
    <property type="project" value="UniProtKB-EC"/>
</dbReference>
<dbReference type="Pfam" id="PF00704">
    <property type="entry name" value="Glyco_hydro_18"/>
    <property type="match status" value="1"/>
</dbReference>
<dbReference type="PANTHER" id="PTHR11177:SF397">
    <property type="entry name" value="CHITINASE"/>
    <property type="match status" value="1"/>
</dbReference>
<keyword evidence="14" id="KW-0732">Signal</keyword>
<protein>
    <recommendedName>
        <fullName evidence="4">chitinase</fullName>
        <ecNumber evidence="4">3.2.1.14</ecNumber>
    </recommendedName>
</protein>
<feature type="chain" id="PRO_5004833989" description="chitinase" evidence="14">
    <location>
        <begin position="18"/>
        <end position="436"/>
    </location>
</feature>
<evidence type="ECO:0000256" key="1">
    <source>
        <dbReference type="ARBA" id="ARBA00000822"/>
    </source>
</evidence>
<proteinExistence type="inferred from homology"/>
<feature type="domain" description="GH18" evidence="16">
    <location>
        <begin position="81"/>
        <end position="436"/>
    </location>
</feature>
<feature type="disulfide bond" evidence="12">
    <location>
        <begin position="63"/>
        <end position="67"/>
    </location>
</feature>
<dbReference type="Gene3D" id="3.10.50.10">
    <property type="match status" value="1"/>
</dbReference>
<evidence type="ECO:0000313" key="17">
    <source>
        <dbReference type="EMBL" id="ETS74742.1"/>
    </source>
</evidence>
<dbReference type="eggNOG" id="KOG2806">
    <property type="taxonomic scope" value="Eukaryota"/>
</dbReference>
<evidence type="ECO:0000256" key="9">
    <source>
        <dbReference type="ARBA" id="ARBA00023277"/>
    </source>
</evidence>
<evidence type="ECO:0000313" key="18">
    <source>
        <dbReference type="Proteomes" id="UP000030651"/>
    </source>
</evidence>
<comment type="catalytic activity">
    <reaction evidence="1">
        <text>Random endo-hydrolysis of N-acetyl-beta-D-glucosaminide (1-&gt;4)-beta-linkages in chitin and chitodextrins.</text>
        <dbReference type="EC" id="3.2.1.14"/>
    </reaction>
</comment>
<evidence type="ECO:0000256" key="11">
    <source>
        <dbReference type="ARBA" id="ARBA00023326"/>
    </source>
</evidence>
<keyword evidence="9" id="KW-0119">Carbohydrate metabolism</keyword>
<dbReference type="SMART" id="SM00636">
    <property type="entry name" value="Glyco_18"/>
    <property type="match status" value="1"/>
</dbReference>
<name>W3WNQ6_PESFW</name>
<dbReference type="PROSITE" id="PS50941">
    <property type="entry name" value="CHIT_BIND_I_2"/>
    <property type="match status" value="1"/>
</dbReference>
<evidence type="ECO:0000259" key="15">
    <source>
        <dbReference type="PROSITE" id="PS50941"/>
    </source>
</evidence>
<keyword evidence="8" id="KW-0146">Chitin degradation</keyword>
<evidence type="ECO:0000256" key="12">
    <source>
        <dbReference type="PROSITE-ProRule" id="PRU00261"/>
    </source>
</evidence>
<dbReference type="Gene3D" id="3.20.20.80">
    <property type="entry name" value="Glycosidases"/>
    <property type="match status" value="1"/>
</dbReference>
<evidence type="ECO:0000259" key="16">
    <source>
        <dbReference type="PROSITE" id="PS51910"/>
    </source>
</evidence>
<dbReference type="SUPFAM" id="SSF54556">
    <property type="entry name" value="Chitinase insertion domain"/>
    <property type="match status" value="1"/>
</dbReference>
<dbReference type="Pfam" id="PF00187">
    <property type="entry name" value="Chitin_bind_1"/>
    <property type="match status" value="1"/>
</dbReference>
<keyword evidence="18" id="KW-1185">Reference proteome</keyword>
<dbReference type="AlphaFoldDB" id="W3WNQ6"/>
<evidence type="ECO:0000256" key="4">
    <source>
        <dbReference type="ARBA" id="ARBA00012729"/>
    </source>
</evidence>
<dbReference type="GeneID" id="19278239"/>
<dbReference type="InterPro" id="IPR001002">
    <property type="entry name" value="Chitin-bd_1"/>
</dbReference>
<sequence>MLGFTLLLLASVRLIHSAAIAAVKSLPECGQHAATPNATCPLNVCCSQYGFCGTTPEFCGQGCQFACEQPKPHGAESNSQKRVIGYWEAFNSNQPCGMMPIESIPASLLTHLNVAFAYITPDYQMTNMAGVAENIYSDLANVKSRNPRMKIIISVGGYGFNDPGPTQTLFSDMVGNAKSRATFISSILTWLAQKGFDGIDFDWEYPTAQERGGRQGDGANFTQFLKEFREAIHDSGKDYIVTFTAPVSYWYLRGFDLEQMMTYVDWVNVMSYDLHGTWDQQDQSSISGQVLAHTNLTEIDSALNLFWRNNVDPAKVALGLGLYGRTYTLSDPSCYHPGCATTTPGKAGPCTAQDGILSYREIMQVISDTGASPHTDEAARVEYMVYNDNQWVSYDSPRTFKSKIEYANKLGLSGLMLMARYRIPPLIVRLERFYTE</sequence>
<dbReference type="InterPro" id="IPR001223">
    <property type="entry name" value="Glyco_hydro18_cat"/>
</dbReference>
<organism evidence="17 18">
    <name type="scientific">Pestalotiopsis fici (strain W106-1 / CGMCC3.15140)</name>
    <dbReference type="NCBI Taxonomy" id="1229662"/>
    <lineage>
        <taxon>Eukaryota</taxon>
        <taxon>Fungi</taxon>
        <taxon>Dikarya</taxon>
        <taxon>Ascomycota</taxon>
        <taxon>Pezizomycotina</taxon>
        <taxon>Sordariomycetes</taxon>
        <taxon>Xylariomycetidae</taxon>
        <taxon>Amphisphaeriales</taxon>
        <taxon>Sporocadaceae</taxon>
        <taxon>Pestalotiopsis</taxon>
    </lineage>
</organism>
<gene>
    <name evidence="17" type="ORF">PFICI_13226</name>
</gene>
<comment type="caution">
    <text evidence="12">Lacks conserved residue(s) required for the propagation of feature annotation.</text>
</comment>
<dbReference type="PROSITE" id="PS51910">
    <property type="entry name" value="GH18_2"/>
    <property type="match status" value="1"/>
</dbReference>
<dbReference type="Gene3D" id="3.30.60.10">
    <property type="entry name" value="Endochitinase-like"/>
    <property type="match status" value="1"/>
</dbReference>
<feature type="disulfide bond" evidence="12">
    <location>
        <begin position="40"/>
        <end position="52"/>
    </location>
</feature>
<evidence type="ECO:0000256" key="8">
    <source>
        <dbReference type="ARBA" id="ARBA00023024"/>
    </source>
</evidence>
<feature type="domain" description="Chitin-binding type-1" evidence="15">
    <location>
        <begin position="26"/>
        <end position="69"/>
    </location>
</feature>
<evidence type="ECO:0000256" key="5">
    <source>
        <dbReference type="ARBA" id="ARBA00022525"/>
    </source>
</evidence>
<dbReference type="InterPro" id="IPR011583">
    <property type="entry name" value="Chitinase_II/V-like_cat"/>
</dbReference>
<evidence type="ECO:0000256" key="14">
    <source>
        <dbReference type="SAM" id="SignalP"/>
    </source>
</evidence>
<reference evidence="18" key="1">
    <citation type="journal article" date="2015" name="BMC Genomics">
        <title>Genomic and transcriptomic analysis of the endophytic fungus Pestalotiopsis fici reveals its lifestyle and high potential for synthesis of natural products.</title>
        <authorList>
            <person name="Wang X."/>
            <person name="Zhang X."/>
            <person name="Liu L."/>
            <person name="Xiang M."/>
            <person name="Wang W."/>
            <person name="Sun X."/>
            <person name="Che Y."/>
            <person name="Guo L."/>
            <person name="Liu G."/>
            <person name="Guo L."/>
            <person name="Wang C."/>
            <person name="Yin W.B."/>
            <person name="Stadler M."/>
            <person name="Zhang X."/>
            <person name="Liu X."/>
        </authorList>
    </citation>
    <scope>NUCLEOTIDE SEQUENCE [LARGE SCALE GENOMIC DNA]</scope>
    <source>
        <strain evidence="18">W106-1 / CGMCC3.15140</strain>
    </source>
</reference>
<dbReference type="CDD" id="cd00035">
    <property type="entry name" value="ChtBD1"/>
    <property type="match status" value="1"/>
</dbReference>
<dbReference type="SUPFAM" id="SSF51445">
    <property type="entry name" value="(Trans)glycosidases"/>
    <property type="match status" value="1"/>
</dbReference>
<dbReference type="InParanoid" id="W3WNQ6"/>
<comment type="similarity">
    <text evidence="3">Belongs to the glycosyl hydrolase 18 family. Chitinase class V subfamily.</text>
</comment>
<keyword evidence="5" id="KW-0964">Secreted</keyword>
<dbReference type="Proteomes" id="UP000030651">
    <property type="component" value="Unassembled WGS sequence"/>
</dbReference>
<dbReference type="InterPro" id="IPR036861">
    <property type="entry name" value="Endochitinase-like_sf"/>
</dbReference>
<dbReference type="KEGG" id="pfy:PFICI_13226"/>
<dbReference type="SMART" id="SM00270">
    <property type="entry name" value="ChtBD1"/>
    <property type="match status" value="1"/>
</dbReference>
<dbReference type="EC" id="3.2.1.14" evidence="4"/>
<evidence type="ECO:0000256" key="6">
    <source>
        <dbReference type="ARBA" id="ARBA00022669"/>
    </source>
</evidence>
<dbReference type="PROSITE" id="PS00026">
    <property type="entry name" value="CHIT_BIND_I_1"/>
    <property type="match status" value="1"/>
</dbReference>
<feature type="disulfide bond" evidence="12">
    <location>
        <begin position="45"/>
        <end position="59"/>
    </location>
</feature>
<evidence type="ECO:0000256" key="2">
    <source>
        <dbReference type="ARBA" id="ARBA00004613"/>
    </source>
</evidence>
<dbReference type="InterPro" id="IPR029070">
    <property type="entry name" value="Chitinase_insertion_sf"/>
</dbReference>
<evidence type="ECO:0000256" key="10">
    <source>
        <dbReference type="ARBA" id="ARBA00023295"/>
    </source>
</evidence>
<dbReference type="RefSeq" id="XP_007839998.1">
    <property type="nucleotide sequence ID" value="XM_007841807.1"/>
</dbReference>
<dbReference type="PANTHER" id="PTHR11177">
    <property type="entry name" value="CHITINASE"/>
    <property type="match status" value="1"/>
</dbReference>
<keyword evidence="6 12" id="KW-0147">Chitin-binding</keyword>
<dbReference type="OrthoDB" id="73875at2759"/>
<dbReference type="InterPro" id="IPR001579">
    <property type="entry name" value="Glyco_hydro_18_chit_AS"/>
</dbReference>
<dbReference type="GO" id="GO:0006032">
    <property type="term" value="P:chitin catabolic process"/>
    <property type="evidence" value="ECO:0007669"/>
    <property type="project" value="UniProtKB-KW"/>
</dbReference>
<keyword evidence="12" id="KW-1015">Disulfide bond</keyword>
<evidence type="ECO:0000256" key="7">
    <source>
        <dbReference type="ARBA" id="ARBA00022801"/>
    </source>
</evidence>
<accession>W3WNQ6</accession>
<evidence type="ECO:0000256" key="13">
    <source>
        <dbReference type="RuleBase" id="RU000489"/>
    </source>
</evidence>
<comment type="subcellular location">
    <subcellularLocation>
        <location evidence="2">Secreted</location>
    </subcellularLocation>
</comment>
<keyword evidence="7 13" id="KW-0378">Hydrolase</keyword>
<evidence type="ECO:0000256" key="3">
    <source>
        <dbReference type="ARBA" id="ARBA00008682"/>
    </source>
</evidence>
<dbReference type="SUPFAM" id="SSF57016">
    <property type="entry name" value="Plant lectins/antimicrobial peptides"/>
    <property type="match status" value="1"/>
</dbReference>
<dbReference type="OMA" id="MNSSFCV"/>
<dbReference type="GO" id="GO:0000272">
    <property type="term" value="P:polysaccharide catabolic process"/>
    <property type="evidence" value="ECO:0007669"/>
    <property type="project" value="UniProtKB-KW"/>
</dbReference>
<keyword evidence="11" id="KW-0624">Polysaccharide degradation</keyword>
<dbReference type="InterPro" id="IPR050314">
    <property type="entry name" value="Glycosyl_Hydrlase_18"/>
</dbReference>
<dbReference type="FunFam" id="3.10.50.10:FF:000008">
    <property type="entry name" value="Chitinase 11"/>
    <property type="match status" value="1"/>
</dbReference>
<dbReference type="HOGENOM" id="CLU_002833_2_0_1"/>
<dbReference type="STRING" id="1229662.W3WNQ6"/>
<dbReference type="GO" id="GO:0008061">
    <property type="term" value="F:chitin binding"/>
    <property type="evidence" value="ECO:0007669"/>
    <property type="project" value="UniProtKB-UniRule"/>
</dbReference>
<keyword evidence="10 13" id="KW-0326">Glycosidase</keyword>
<dbReference type="InterPro" id="IPR018371">
    <property type="entry name" value="Chitin-binding_1_CS"/>
</dbReference>
<feature type="signal peptide" evidence="14">
    <location>
        <begin position="1"/>
        <end position="17"/>
    </location>
</feature>